<gene>
    <name evidence="2" type="ORF">VKT23_005444</name>
</gene>
<protein>
    <recommendedName>
        <fullName evidence="1">N-acetyltransferase domain-containing protein</fullName>
    </recommendedName>
</protein>
<sequence length="337" mass="37987">MARVCQHTSAEDVLCFTYSALMEHEESSNIVLAQALQSCATPYIGGDHVDHRDWNALFERPYRAAEQFWLTVWTKSGGETLPTLVIFLSCVGESPIFLWAPSTYRTEKWLNGAMKNLVAHFVHWVKPERVFSVFGKQCLTLAFERAWTESTGRTRVPEPYYDAVSSRCTLHSFIDASDHLPNHTTRVADVNDVEKVAALCKEFAEASVHFPITENKAQIEARRLISQGRMWVYQIANELVAICAVARESQGVAAITKVYTAPKWRKQGCAGRLVRSVTKRMLSDEGKKCVVLYVGIDNDAQHVYNRVGFQGLCGKPRTEVLDKVLEVGFAETKKGHW</sequence>
<dbReference type="SUPFAM" id="SSF55729">
    <property type="entry name" value="Acyl-CoA N-acyltransferases (Nat)"/>
    <property type="match status" value="1"/>
</dbReference>
<comment type="caution">
    <text evidence="2">The sequence shown here is derived from an EMBL/GenBank/DDBJ whole genome shotgun (WGS) entry which is preliminary data.</text>
</comment>
<proteinExistence type="predicted"/>
<dbReference type="Gene3D" id="3.40.630.30">
    <property type="match status" value="1"/>
</dbReference>
<evidence type="ECO:0000313" key="3">
    <source>
        <dbReference type="Proteomes" id="UP001498398"/>
    </source>
</evidence>
<organism evidence="2 3">
    <name type="scientific">Marasmiellus scandens</name>
    <dbReference type="NCBI Taxonomy" id="2682957"/>
    <lineage>
        <taxon>Eukaryota</taxon>
        <taxon>Fungi</taxon>
        <taxon>Dikarya</taxon>
        <taxon>Basidiomycota</taxon>
        <taxon>Agaricomycotina</taxon>
        <taxon>Agaricomycetes</taxon>
        <taxon>Agaricomycetidae</taxon>
        <taxon>Agaricales</taxon>
        <taxon>Marasmiineae</taxon>
        <taxon>Omphalotaceae</taxon>
        <taxon>Marasmiellus</taxon>
    </lineage>
</organism>
<dbReference type="InterPro" id="IPR000182">
    <property type="entry name" value="GNAT_dom"/>
</dbReference>
<accession>A0ABR1JUN8</accession>
<evidence type="ECO:0000313" key="2">
    <source>
        <dbReference type="EMBL" id="KAK7465467.1"/>
    </source>
</evidence>
<dbReference type="CDD" id="cd04301">
    <property type="entry name" value="NAT_SF"/>
    <property type="match status" value="1"/>
</dbReference>
<name>A0ABR1JUN8_9AGAR</name>
<dbReference type="PROSITE" id="PS51186">
    <property type="entry name" value="GNAT"/>
    <property type="match status" value="1"/>
</dbReference>
<dbReference type="EMBL" id="JBANRG010000006">
    <property type="protein sequence ID" value="KAK7465467.1"/>
    <property type="molecule type" value="Genomic_DNA"/>
</dbReference>
<evidence type="ECO:0000259" key="1">
    <source>
        <dbReference type="PROSITE" id="PS51186"/>
    </source>
</evidence>
<reference evidence="2 3" key="1">
    <citation type="submission" date="2024-01" db="EMBL/GenBank/DDBJ databases">
        <title>A draft genome for the cacao thread blight pathogen Marasmiellus scandens.</title>
        <authorList>
            <person name="Baruah I.K."/>
            <person name="Leung J."/>
            <person name="Bukari Y."/>
            <person name="Amoako-Attah I."/>
            <person name="Meinhardt L.W."/>
            <person name="Bailey B.A."/>
            <person name="Cohen S.P."/>
        </authorList>
    </citation>
    <scope>NUCLEOTIDE SEQUENCE [LARGE SCALE GENOMIC DNA]</scope>
    <source>
        <strain evidence="2 3">GH-19</strain>
    </source>
</reference>
<dbReference type="Pfam" id="PF00583">
    <property type="entry name" value="Acetyltransf_1"/>
    <property type="match status" value="1"/>
</dbReference>
<dbReference type="Proteomes" id="UP001498398">
    <property type="component" value="Unassembled WGS sequence"/>
</dbReference>
<feature type="domain" description="N-acetyltransferase" evidence="1">
    <location>
        <begin position="185"/>
        <end position="326"/>
    </location>
</feature>
<dbReference type="InterPro" id="IPR016181">
    <property type="entry name" value="Acyl_CoA_acyltransferase"/>
</dbReference>
<keyword evidence="3" id="KW-1185">Reference proteome</keyword>